<name>A0A8X6NIB9_NEPPI</name>
<keyword evidence="3" id="KW-1185">Reference proteome</keyword>
<dbReference type="EMBL" id="BMAW01009935">
    <property type="protein sequence ID" value="GFT16442.1"/>
    <property type="molecule type" value="Genomic_DNA"/>
</dbReference>
<evidence type="ECO:0000313" key="3">
    <source>
        <dbReference type="Proteomes" id="UP000887013"/>
    </source>
</evidence>
<feature type="region of interest" description="Disordered" evidence="1">
    <location>
        <begin position="1"/>
        <end position="21"/>
    </location>
</feature>
<organism evidence="2 3">
    <name type="scientific">Nephila pilipes</name>
    <name type="common">Giant wood spider</name>
    <name type="synonym">Nephila maculata</name>
    <dbReference type="NCBI Taxonomy" id="299642"/>
    <lineage>
        <taxon>Eukaryota</taxon>
        <taxon>Metazoa</taxon>
        <taxon>Ecdysozoa</taxon>
        <taxon>Arthropoda</taxon>
        <taxon>Chelicerata</taxon>
        <taxon>Arachnida</taxon>
        <taxon>Araneae</taxon>
        <taxon>Araneomorphae</taxon>
        <taxon>Entelegynae</taxon>
        <taxon>Araneoidea</taxon>
        <taxon>Nephilidae</taxon>
        <taxon>Nephila</taxon>
    </lineage>
</organism>
<dbReference type="AlphaFoldDB" id="A0A8X6NIB9"/>
<evidence type="ECO:0000313" key="2">
    <source>
        <dbReference type="EMBL" id="GFT16442.1"/>
    </source>
</evidence>
<reference evidence="2" key="1">
    <citation type="submission" date="2020-08" db="EMBL/GenBank/DDBJ databases">
        <title>Multicomponent nature underlies the extraordinary mechanical properties of spider dragline silk.</title>
        <authorList>
            <person name="Kono N."/>
            <person name="Nakamura H."/>
            <person name="Mori M."/>
            <person name="Yoshida Y."/>
            <person name="Ohtoshi R."/>
            <person name="Malay A.D."/>
            <person name="Moran D.A.P."/>
            <person name="Tomita M."/>
            <person name="Numata K."/>
            <person name="Arakawa K."/>
        </authorList>
    </citation>
    <scope>NUCLEOTIDE SEQUENCE</scope>
</reference>
<proteinExistence type="predicted"/>
<dbReference type="Proteomes" id="UP000887013">
    <property type="component" value="Unassembled WGS sequence"/>
</dbReference>
<gene>
    <name evidence="2" type="ORF">NPIL_354371</name>
</gene>
<evidence type="ECO:0000256" key="1">
    <source>
        <dbReference type="SAM" id="MobiDB-lite"/>
    </source>
</evidence>
<accession>A0A8X6NIB9</accession>
<sequence>MAPSPQQQDGSTPKNGKTDPFQPQQLIFYAFHDWSSVKDPATWSDERWRLPRSWMKQRQVQIWKGLRYGAHQPYWISRKYWFAASSRSLRAINRIKIIEGSDEKR</sequence>
<comment type="caution">
    <text evidence="2">The sequence shown here is derived from an EMBL/GenBank/DDBJ whole genome shotgun (WGS) entry which is preliminary data.</text>
</comment>
<protein>
    <submittedName>
        <fullName evidence="2">Uncharacterized protein</fullName>
    </submittedName>
</protein>